<reference evidence="1" key="2">
    <citation type="submission" date="2021-01" db="EMBL/GenBank/DDBJ databases">
        <authorList>
            <person name="Schikora-Tamarit M.A."/>
        </authorList>
    </citation>
    <scope>NUCLEOTIDE SEQUENCE</scope>
    <source>
        <strain evidence="1">CBS6075</strain>
    </source>
</reference>
<dbReference type="AlphaFoldDB" id="A0A9P8SZY5"/>
<comment type="caution">
    <text evidence="1">The sequence shown here is derived from an EMBL/GenBank/DDBJ whole genome shotgun (WGS) entry which is preliminary data.</text>
</comment>
<evidence type="ECO:0000313" key="2">
    <source>
        <dbReference type="Proteomes" id="UP000769157"/>
    </source>
</evidence>
<evidence type="ECO:0000313" key="1">
    <source>
        <dbReference type="EMBL" id="KAH3661173.1"/>
    </source>
</evidence>
<dbReference type="EMBL" id="JAEUBE010000487">
    <property type="protein sequence ID" value="KAH3661173.1"/>
    <property type="molecule type" value="Genomic_DNA"/>
</dbReference>
<dbReference type="RefSeq" id="XP_046058297.1">
    <property type="nucleotide sequence ID" value="XM_046207880.1"/>
</dbReference>
<organism evidence="1 2">
    <name type="scientific">Ogataea philodendri</name>
    <dbReference type="NCBI Taxonomy" id="1378263"/>
    <lineage>
        <taxon>Eukaryota</taxon>
        <taxon>Fungi</taxon>
        <taxon>Dikarya</taxon>
        <taxon>Ascomycota</taxon>
        <taxon>Saccharomycotina</taxon>
        <taxon>Pichiomycetes</taxon>
        <taxon>Pichiales</taxon>
        <taxon>Pichiaceae</taxon>
        <taxon>Ogataea</taxon>
    </lineage>
</organism>
<name>A0A9P8SZY5_9ASCO</name>
<sequence length="174" mass="17954">MIFSTAATVLSISPKSLDCENTLIPSKAAVTSSGPVSLVSLPTITRPAFPTSIFSLATMSSTSAKRSSLFASCVAYGSHTWGSISPNGSTSLTPLSCGGLCEAVIMTPMVFPSSLADLSAARTPTLNTVESNCAPSVLNPAVPYANWAFGGFGWDLLAAKTGSRDIVKTNKQNK</sequence>
<dbReference type="Proteomes" id="UP000769157">
    <property type="component" value="Unassembled WGS sequence"/>
</dbReference>
<protein>
    <submittedName>
        <fullName evidence="1">Uncharacterized protein</fullName>
    </submittedName>
</protein>
<keyword evidence="2" id="KW-1185">Reference proteome</keyword>
<accession>A0A9P8SZY5</accession>
<proteinExistence type="predicted"/>
<gene>
    <name evidence="1" type="ORF">OGAPHI_006580</name>
</gene>
<reference evidence="1" key="1">
    <citation type="journal article" date="2021" name="Open Biol.">
        <title>Shared evolutionary footprints suggest mitochondrial oxidative damage underlies multiple complex I losses in fungi.</title>
        <authorList>
            <person name="Schikora-Tamarit M.A."/>
            <person name="Marcet-Houben M."/>
            <person name="Nosek J."/>
            <person name="Gabaldon T."/>
        </authorList>
    </citation>
    <scope>NUCLEOTIDE SEQUENCE</scope>
    <source>
        <strain evidence="1">CBS6075</strain>
    </source>
</reference>
<dbReference type="GeneID" id="70238544"/>